<evidence type="ECO:0008006" key="3">
    <source>
        <dbReference type="Google" id="ProtNLM"/>
    </source>
</evidence>
<dbReference type="CDD" id="cd00385">
    <property type="entry name" value="Isoprenoid_Biosyn_C1"/>
    <property type="match status" value="1"/>
</dbReference>
<accession>A0A4Q7MVG6</accession>
<organism evidence="1 2">
    <name type="scientific">Pseudobacter ginsenosidimutans</name>
    <dbReference type="NCBI Taxonomy" id="661488"/>
    <lineage>
        <taxon>Bacteria</taxon>
        <taxon>Pseudomonadati</taxon>
        <taxon>Bacteroidota</taxon>
        <taxon>Chitinophagia</taxon>
        <taxon>Chitinophagales</taxon>
        <taxon>Chitinophagaceae</taxon>
        <taxon>Pseudobacter</taxon>
    </lineage>
</organism>
<dbReference type="InterPro" id="IPR008949">
    <property type="entry name" value="Isoprenoid_synthase_dom_sf"/>
</dbReference>
<dbReference type="RefSeq" id="WP_130541630.1">
    <property type="nucleotide sequence ID" value="NZ_CP042431.1"/>
</dbReference>
<dbReference type="EMBL" id="SGXA01000002">
    <property type="protein sequence ID" value="RZS71093.1"/>
    <property type="molecule type" value="Genomic_DNA"/>
</dbReference>
<name>A0A4Q7MVG6_9BACT</name>
<dbReference type="OrthoDB" id="658381at2"/>
<protein>
    <recommendedName>
        <fullName evidence="3">Farnesyl-diphosphate farnesyltransferase</fullName>
    </recommendedName>
</protein>
<proteinExistence type="predicted"/>
<evidence type="ECO:0000313" key="1">
    <source>
        <dbReference type="EMBL" id="RZS71093.1"/>
    </source>
</evidence>
<evidence type="ECO:0000313" key="2">
    <source>
        <dbReference type="Proteomes" id="UP000293874"/>
    </source>
</evidence>
<dbReference type="Proteomes" id="UP000293874">
    <property type="component" value="Unassembled WGS sequence"/>
</dbReference>
<gene>
    <name evidence="1" type="ORF">EV199_2994</name>
</gene>
<keyword evidence="2" id="KW-1185">Reference proteome</keyword>
<dbReference type="AlphaFoldDB" id="A0A4Q7MVG6"/>
<comment type="caution">
    <text evidence="1">The sequence shown here is derived from an EMBL/GenBank/DDBJ whole genome shotgun (WGS) entry which is preliminary data.</text>
</comment>
<sequence>MEILRQNTGRLSDTVSLPNTSLLTVARHMFSLHRQMKLQEKKCKEEIPALIAAIVPPDQFSFSSKDILRITKYYQLALNLVCENIYLIPEKKLNASEHRNILQLSIFMPLFDDLFDDRLLDYPQIEALITEPEKYTPSNKIDSIVHALYVQLLREIPARDRFIQYLKEGAYWELQSLKQFNSEISEEELTQITYNKSYYSILLFCSVLESWPGAAMEALLYPVSGLMQLTNDVFDVWKDLQKGVHTIPNLYWNYEKLEAVFLNEVRSINTQTARLPYPVNNRKNFLIRTHALNAMGWMSLQQLREVAILKPFSEASRKELVCDMDSLRQQLRWVGYVRQLCNTGKK</sequence>
<reference evidence="1 2" key="1">
    <citation type="submission" date="2019-02" db="EMBL/GenBank/DDBJ databases">
        <title>Genomic Encyclopedia of Type Strains, Phase IV (KMG-IV): sequencing the most valuable type-strain genomes for metagenomic binning, comparative biology and taxonomic classification.</title>
        <authorList>
            <person name="Goeker M."/>
        </authorList>
    </citation>
    <scope>NUCLEOTIDE SEQUENCE [LARGE SCALE GENOMIC DNA]</scope>
    <source>
        <strain evidence="1 2">DSM 18116</strain>
    </source>
</reference>
<dbReference type="SUPFAM" id="SSF48576">
    <property type="entry name" value="Terpenoid synthases"/>
    <property type="match status" value="1"/>
</dbReference>